<reference evidence="2 3" key="1">
    <citation type="submission" date="2015-03" db="EMBL/GenBank/DDBJ databases">
        <title>Genome Sequence of Kiloniella spongiae MEBiC09566, isolated from a marine sponge.</title>
        <authorList>
            <person name="Shao Z."/>
            <person name="Wang L."/>
            <person name="Li X."/>
        </authorList>
    </citation>
    <scope>NUCLEOTIDE SEQUENCE [LARGE SCALE GENOMIC DNA]</scope>
    <source>
        <strain evidence="2 3">MEBiC09566</strain>
    </source>
</reference>
<evidence type="ECO:0000313" key="2">
    <source>
        <dbReference type="EMBL" id="KLN59404.1"/>
    </source>
</evidence>
<keyword evidence="3" id="KW-1185">Reference proteome</keyword>
<dbReference type="AlphaFoldDB" id="A0A0H2MA75"/>
<dbReference type="RefSeq" id="WP_047765636.1">
    <property type="nucleotide sequence ID" value="NZ_LAQL01000016.1"/>
</dbReference>
<feature type="compositionally biased region" description="Basic residues" evidence="1">
    <location>
        <begin position="62"/>
        <end position="71"/>
    </location>
</feature>
<name>A0A0H2MA75_9PROT</name>
<dbReference type="EMBL" id="LAQL01000016">
    <property type="protein sequence ID" value="KLN59404.1"/>
    <property type="molecule type" value="Genomic_DNA"/>
</dbReference>
<evidence type="ECO:0000256" key="1">
    <source>
        <dbReference type="SAM" id="MobiDB-lite"/>
    </source>
</evidence>
<comment type="caution">
    <text evidence="2">The sequence shown here is derived from an EMBL/GenBank/DDBJ whole genome shotgun (WGS) entry which is preliminary data.</text>
</comment>
<proteinExistence type="predicted"/>
<gene>
    <name evidence="2" type="ORF">WH96_18085</name>
</gene>
<dbReference type="Proteomes" id="UP000035444">
    <property type="component" value="Unassembled WGS sequence"/>
</dbReference>
<dbReference type="OrthoDB" id="8479265at2"/>
<sequence>MPKGTKCIAIFALVAAIGISTIFVSTPSYARFNEPRWYQQQVCLAKAYTKVNQLQKSATHKERAKKSRSKLSRAGVPESHIRELANRTLKMLQFGINGNKEARGPRLCQQWYPVG</sequence>
<accession>A0A0H2MA75</accession>
<protein>
    <submittedName>
        <fullName evidence="2">Uncharacterized protein</fullName>
    </submittedName>
</protein>
<organism evidence="2 3">
    <name type="scientific">Kiloniella spongiae</name>
    <dbReference type="NCBI Taxonomy" id="1489064"/>
    <lineage>
        <taxon>Bacteria</taxon>
        <taxon>Pseudomonadati</taxon>
        <taxon>Pseudomonadota</taxon>
        <taxon>Alphaproteobacteria</taxon>
        <taxon>Rhodospirillales</taxon>
        <taxon>Kiloniellaceae</taxon>
        <taxon>Kiloniella</taxon>
    </lineage>
</organism>
<evidence type="ECO:0000313" key="3">
    <source>
        <dbReference type="Proteomes" id="UP000035444"/>
    </source>
</evidence>
<feature type="region of interest" description="Disordered" evidence="1">
    <location>
        <begin position="55"/>
        <end position="77"/>
    </location>
</feature>